<accession>A0A4Y2LML8</accession>
<protein>
    <submittedName>
        <fullName evidence="2">Uncharacterized protein</fullName>
    </submittedName>
</protein>
<reference evidence="2 3" key="1">
    <citation type="journal article" date="2019" name="Sci. Rep.">
        <title>Orb-weaving spider Araneus ventricosus genome elucidates the spidroin gene catalogue.</title>
        <authorList>
            <person name="Kono N."/>
            <person name="Nakamura H."/>
            <person name="Ohtoshi R."/>
            <person name="Moran D.A.P."/>
            <person name="Shinohara A."/>
            <person name="Yoshida Y."/>
            <person name="Fujiwara M."/>
            <person name="Mori M."/>
            <person name="Tomita M."/>
            <person name="Arakawa K."/>
        </authorList>
    </citation>
    <scope>NUCLEOTIDE SEQUENCE [LARGE SCALE GENOMIC DNA]</scope>
</reference>
<gene>
    <name evidence="2" type="ORF">AVEN_28447_1</name>
</gene>
<sequence>MVRRRSWRLNQHSIFKFPRHGHLSLGVRLRVHEGPQINGGSSVESSFEIESSNPETEAVP</sequence>
<evidence type="ECO:0000256" key="1">
    <source>
        <dbReference type="SAM" id="MobiDB-lite"/>
    </source>
</evidence>
<dbReference type="EMBL" id="BGPR01119418">
    <property type="protein sequence ID" value="GBN15689.1"/>
    <property type="molecule type" value="Genomic_DNA"/>
</dbReference>
<comment type="caution">
    <text evidence="2">The sequence shown here is derived from an EMBL/GenBank/DDBJ whole genome shotgun (WGS) entry which is preliminary data.</text>
</comment>
<feature type="non-terminal residue" evidence="2">
    <location>
        <position position="60"/>
    </location>
</feature>
<dbReference type="AlphaFoldDB" id="A0A4Y2LML8"/>
<proteinExistence type="predicted"/>
<evidence type="ECO:0000313" key="2">
    <source>
        <dbReference type="EMBL" id="GBN15689.1"/>
    </source>
</evidence>
<feature type="compositionally biased region" description="Low complexity" evidence="1">
    <location>
        <begin position="41"/>
        <end position="52"/>
    </location>
</feature>
<evidence type="ECO:0000313" key="3">
    <source>
        <dbReference type="Proteomes" id="UP000499080"/>
    </source>
</evidence>
<dbReference type="Proteomes" id="UP000499080">
    <property type="component" value="Unassembled WGS sequence"/>
</dbReference>
<name>A0A4Y2LML8_ARAVE</name>
<keyword evidence="3" id="KW-1185">Reference proteome</keyword>
<feature type="region of interest" description="Disordered" evidence="1">
    <location>
        <begin position="34"/>
        <end position="60"/>
    </location>
</feature>
<organism evidence="2 3">
    <name type="scientific">Araneus ventricosus</name>
    <name type="common">Orbweaver spider</name>
    <name type="synonym">Epeira ventricosa</name>
    <dbReference type="NCBI Taxonomy" id="182803"/>
    <lineage>
        <taxon>Eukaryota</taxon>
        <taxon>Metazoa</taxon>
        <taxon>Ecdysozoa</taxon>
        <taxon>Arthropoda</taxon>
        <taxon>Chelicerata</taxon>
        <taxon>Arachnida</taxon>
        <taxon>Araneae</taxon>
        <taxon>Araneomorphae</taxon>
        <taxon>Entelegynae</taxon>
        <taxon>Araneoidea</taxon>
        <taxon>Araneidae</taxon>
        <taxon>Araneus</taxon>
    </lineage>
</organism>